<dbReference type="GO" id="GO:0016747">
    <property type="term" value="F:acyltransferase activity, transferring groups other than amino-acyl groups"/>
    <property type="evidence" value="ECO:0007669"/>
    <property type="project" value="InterPro"/>
</dbReference>
<dbReference type="InterPro" id="IPR000182">
    <property type="entry name" value="GNAT_dom"/>
</dbReference>
<dbReference type="PROSITE" id="PS51186">
    <property type="entry name" value="GNAT"/>
    <property type="match status" value="1"/>
</dbReference>
<keyword evidence="3" id="KW-1185">Reference proteome</keyword>
<dbReference type="InterPro" id="IPR016181">
    <property type="entry name" value="Acyl_CoA_acyltransferase"/>
</dbReference>
<accession>A0A7S9LTJ5</accession>
<dbReference type="Proteomes" id="UP000594800">
    <property type="component" value="Chromosome"/>
</dbReference>
<dbReference type="SUPFAM" id="SSF55729">
    <property type="entry name" value="Acyl-CoA N-acyltransferases (Nat)"/>
    <property type="match status" value="1"/>
</dbReference>
<organism evidence="2 3">
    <name type="scientific">Pontivivens ytuae</name>
    <dbReference type="NCBI Taxonomy" id="2789856"/>
    <lineage>
        <taxon>Bacteria</taxon>
        <taxon>Pseudomonadati</taxon>
        <taxon>Pseudomonadota</taxon>
        <taxon>Alphaproteobacteria</taxon>
        <taxon>Rhodobacterales</taxon>
        <taxon>Paracoccaceae</taxon>
        <taxon>Pontivivens</taxon>
    </lineage>
</organism>
<dbReference type="KEGG" id="poz:I0K15_01475"/>
<dbReference type="AlphaFoldDB" id="A0A7S9LTJ5"/>
<evidence type="ECO:0000313" key="2">
    <source>
        <dbReference type="EMBL" id="QPH54480.1"/>
    </source>
</evidence>
<dbReference type="Pfam" id="PF00583">
    <property type="entry name" value="Acetyltransf_1"/>
    <property type="match status" value="1"/>
</dbReference>
<protein>
    <submittedName>
        <fullName evidence="2">GNAT family N-acetyltransferase</fullName>
    </submittedName>
</protein>
<sequence length="183" mass="20665">MTLHRAGEEVAYTVTWLEMTARPSYPRPHAPIGKPVALLKAEHPPVWFFLDLYRAVGAPYEWTDRLRQPVDEVADYVQDPQLHHYTLMREGWPAGFFHLDFREAGECDLAYFGLVPEAVGAGLGQWLLQTAIHMAWDGPGVQKVLVNTCTLDHPAALPLYQKQGFVPVAQEEATRILSADREM</sequence>
<dbReference type="RefSeq" id="WP_196103689.1">
    <property type="nucleotide sequence ID" value="NZ_CP064942.1"/>
</dbReference>
<dbReference type="EMBL" id="CP064942">
    <property type="protein sequence ID" value="QPH54480.1"/>
    <property type="molecule type" value="Genomic_DNA"/>
</dbReference>
<gene>
    <name evidence="2" type="ORF">I0K15_01475</name>
</gene>
<keyword evidence="2" id="KW-0808">Transferase</keyword>
<name>A0A7S9LTJ5_9RHOB</name>
<evidence type="ECO:0000313" key="3">
    <source>
        <dbReference type="Proteomes" id="UP000594800"/>
    </source>
</evidence>
<reference evidence="2 3" key="1">
    <citation type="submission" date="2020-11" db="EMBL/GenBank/DDBJ databases">
        <title>Description of Pontivivens ytuae sp. nov. isolated from deep sea sediment of Mariana Trench.</title>
        <authorList>
            <person name="Wang Z."/>
            <person name="Sun Q.-L."/>
            <person name="Xu X.-D."/>
            <person name="Tang Y.-Z."/>
            <person name="Zhang J."/>
        </authorList>
    </citation>
    <scope>NUCLEOTIDE SEQUENCE [LARGE SCALE GENOMIC DNA]</scope>
    <source>
        <strain evidence="2 3">MT2928</strain>
    </source>
</reference>
<dbReference type="Gene3D" id="3.40.630.30">
    <property type="match status" value="1"/>
</dbReference>
<feature type="domain" description="N-acetyltransferase" evidence="1">
    <location>
        <begin position="36"/>
        <end position="183"/>
    </location>
</feature>
<evidence type="ECO:0000259" key="1">
    <source>
        <dbReference type="PROSITE" id="PS51186"/>
    </source>
</evidence>
<proteinExistence type="predicted"/>